<dbReference type="GeneID" id="64696466"/>
<dbReference type="RefSeq" id="XP_041287605.1">
    <property type="nucleotide sequence ID" value="XM_041434207.1"/>
</dbReference>
<evidence type="ECO:0000313" key="1">
    <source>
        <dbReference type="EMBL" id="KAG2094643.1"/>
    </source>
</evidence>
<protein>
    <submittedName>
        <fullName evidence="1">Uncharacterized protein</fullName>
    </submittedName>
</protein>
<proteinExistence type="predicted"/>
<reference evidence="1" key="1">
    <citation type="journal article" date="2020" name="New Phytol.">
        <title>Comparative genomics reveals dynamic genome evolution in host specialist ectomycorrhizal fungi.</title>
        <authorList>
            <person name="Lofgren L.A."/>
            <person name="Nguyen N.H."/>
            <person name="Vilgalys R."/>
            <person name="Ruytinx J."/>
            <person name="Liao H.L."/>
            <person name="Branco S."/>
            <person name="Kuo A."/>
            <person name="LaButti K."/>
            <person name="Lipzen A."/>
            <person name="Andreopoulos W."/>
            <person name="Pangilinan J."/>
            <person name="Riley R."/>
            <person name="Hundley H."/>
            <person name="Na H."/>
            <person name="Barry K."/>
            <person name="Grigoriev I.V."/>
            <person name="Stajich J.E."/>
            <person name="Kennedy P.G."/>
        </authorList>
    </citation>
    <scope>NUCLEOTIDE SEQUENCE</scope>
    <source>
        <strain evidence="1">FC423</strain>
    </source>
</reference>
<gene>
    <name evidence="1" type="ORF">F5147DRAFT_657119</name>
</gene>
<organism evidence="1 2">
    <name type="scientific">Suillus discolor</name>
    <dbReference type="NCBI Taxonomy" id="1912936"/>
    <lineage>
        <taxon>Eukaryota</taxon>
        <taxon>Fungi</taxon>
        <taxon>Dikarya</taxon>
        <taxon>Basidiomycota</taxon>
        <taxon>Agaricomycotina</taxon>
        <taxon>Agaricomycetes</taxon>
        <taxon>Agaricomycetidae</taxon>
        <taxon>Boletales</taxon>
        <taxon>Suillineae</taxon>
        <taxon>Suillaceae</taxon>
        <taxon>Suillus</taxon>
    </lineage>
</organism>
<name>A0A9P7JP44_9AGAM</name>
<dbReference type="AlphaFoldDB" id="A0A9P7JP44"/>
<dbReference type="PANTHER" id="PTHR10799">
    <property type="entry name" value="SNF2/RAD54 HELICASE FAMILY"/>
    <property type="match status" value="1"/>
</dbReference>
<dbReference type="OrthoDB" id="5857104at2759"/>
<dbReference type="Gene3D" id="3.40.50.300">
    <property type="entry name" value="P-loop containing nucleotide triphosphate hydrolases"/>
    <property type="match status" value="1"/>
</dbReference>
<accession>A0A9P7JP44</accession>
<dbReference type="SUPFAM" id="SSF52540">
    <property type="entry name" value="P-loop containing nucleoside triphosphate hydrolases"/>
    <property type="match status" value="1"/>
</dbReference>
<evidence type="ECO:0000313" key="2">
    <source>
        <dbReference type="Proteomes" id="UP000823399"/>
    </source>
</evidence>
<dbReference type="Proteomes" id="UP000823399">
    <property type="component" value="Unassembled WGS sequence"/>
</dbReference>
<keyword evidence="2" id="KW-1185">Reference proteome</keyword>
<dbReference type="EMBL" id="JABBWM010000078">
    <property type="protein sequence ID" value="KAG2094643.1"/>
    <property type="molecule type" value="Genomic_DNA"/>
</dbReference>
<sequence>MSKLRFLKILSSKLHARGYRLVSFFMGPDIIEDFMRGEGYKYYRLYSTGQVGINLHTADTVLTFDPDFNPHQAIAHSHRYRQMKTCLVFKFTVKYLAEEDSAGEVLVAPSGWGDVTIKLRFFACSGTASR</sequence>
<dbReference type="InterPro" id="IPR027417">
    <property type="entry name" value="P-loop_NTPase"/>
</dbReference>
<comment type="caution">
    <text evidence="1">The sequence shown here is derived from an EMBL/GenBank/DDBJ whole genome shotgun (WGS) entry which is preliminary data.</text>
</comment>